<gene>
    <name evidence="3" type="ORF">BG57_30845</name>
    <name evidence="2" type="ORF">GCM10010985_29050</name>
</gene>
<dbReference type="Proteomes" id="UP000027439">
    <property type="component" value="Unassembled WGS sequence"/>
</dbReference>
<keyword evidence="1" id="KW-0812">Transmembrane</keyword>
<comment type="caution">
    <text evidence="3">The sequence shown here is derived from an EMBL/GenBank/DDBJ whole genome shotgun (WGS) entry which is preliminary data.</text>
</comment>
<dbReference type="EMBL" id="BMEG01000004">
    <property type="protein sequence ID" value="GGD72766.1"/>
    <property type="molecule type" value="Genomic_DNA"/>
</dbReference>
<dbReference type="OrthoDB" id="8850947at2"/>
<accession>A0A069P413</accession>
<name>A0A069P413_9BURK</name>
<evidence type="ECO:0000313" key="4">
    <source>
        <dbReference type="Proteomes" id="UP000027439"/>
    </source>
</evidence>
<sequence>MANDWKHRAARFIQRFWQPTCACMTCMPGSWSQIMSLAHWTIALRTGLLTGLLAVLVTFTPARKLYTNRYGNAAVVAVLSMLGDAYSHASHYRVPYLEHVLTGAIAGVLALIASYVFEDRAVRVRRALNRVLHSRAH</sequence>
<reference evidence="2" key="1">
    <citation type="journal article" date="2014" name="Int. J. Syst. Evol. Microbiol.">
        <title>Complete genome of a new Firmicutes species belonging to the dominant human colonic microbiota ('Ruminococcus bicirculans') reveals two chromosomes and a selective capacity to utilize plant glucans.</title>
        <authorList>
            <consortium name="NISC Comparative Sequencing Program"/>
            <person name="Wegmann U."/>
            <person name="Louis P."/>
            <person name="Goesmann A."/>
            <person name="Henrissat B."/>
            <person name="Duncan S.H."/>
            <person name="Flint H.J."/>
        </authorList>
    </citation>
    <scope>NUCLEOTIDE SEQUENCE</scope>
    <source>
        <strain evidence="2">CGMCC 1.11013</strain>
    </source>
</reference>
<evidence type="ECO:0000256" key="1">
    <source>
        <dbReference type="SAM" id="Phobius"/>
    </source>
</evidence>
<keyword evidence="5" id="KW-1185">Reference proteome</keyword>
<dbReference type="AlphaFoldDB" id="A0A069P413"/>
<feature type="transmembrane region" description="Helical" evidence="1">
    <location>
        <begin position="37"/>
        <end position="58"/>
    </location>
</feature>
<keyword evidence="1" id="KW-0472">Membrane</keyword>
<reference evidence="3 4" key="2">
    <citation type="submission" date="2014-03" db="EMBL/GenBank/DDBJ databases">
        <title>Draft Genome Sequences of Four Burkholderia Strains.</title>
        <authorList>
            <person name="Liu X.Y."/>
            <person name="Li C.X."/>
            <person name="Xu J.H."/>
        </authorList>
    </citation>
    <scope>NUCLEOTIDE SEQUENCE [LARGE SCALE GENOMIC DNA]</scope>
    <source>
        <strain evidence="3 4">R27</strain>
    </source>
</reference>
<reference evidence="2" key="4">
    <citation type="submission" date="2024-05" db="EMBL/GenBank/DDBJ databases">
        <authorList>
            <person name="Sun Q."/>
            <person name="Zhou Y."/>
        </authorList>
    </citation>
    <scope>NUCLEOTIDE SEQUENCE</scope>
    <source>
        <strain evidence="2">CGMCC 1.11013</strain>
    </source>
</reference>
<reference evidence="5" key="3">
    <citation type="journal article" date="2019" name="Int. J. Syst. Evol. Microbiol.">
        <title>The Global Catalogue of Microorganisms (GCM) 10K type strain sequencing project: providing services to taxonomists for standard genome sequencing and annotation.</title>
        <authorList>
            <consortium name="The Broad Institute Genomics Platform"/>
            <consortium name="The Broad Institute Genome Sequencing Center for Infectious Disease"/>
            <person name="Wu L."/>
            <person name="Ma J."/>
        </authorList>
    </citation>
    <scope>NUCLEOTIDE SEQUENCE [LARGE SCALE GENOMIC DNA]</scope>
    <source>
        <strain evidence="5">CGMCC 1.11013</strain>
    </source>
</reference>
<dbReference type="Proteomes" id="UP000597138">
    <property type="component" value="Unassembled WGS sequence"/>
</dbReference>
<evidence type="ECO:0000313" key="5">
    <source>
        <dbReference type="Proteomes" id="UP000597138"/>
    </source>
</evidence>
<feature type="transmembrane region" description="Helical" evidence="1">
    <location>
        <begin position="99"/>
        <end position="117"/>
    </location>
</feature>
<dbReference type="eggNOG" id="ENOG5031Z4P">
    <property type="taxonomic scope" value="Bacteria"/>
</dbReference>
<evidence type="ECO:0000313" key="3">
    <source>
        <dbReference type="EMBL" id="KDR35162.1"/>
    </source>
</evidence>
<feature type="transmembrane region" description="Helical" evidence="1">
    <location>
        <begin position="70"/>
        <end position="87"/>
    </location>
</feature>
<proteinExistence type="predicted"/>
<organism evidence="3 4">
    <name type="scientific">Caballeronia grimmiae</name>
    <dbReference type="NCBI Taxonomy" id="1071679"/>
    <lineage>
        <taxon>Bacteria</taxon>
        <taxon>Pseudomonadati</taxon>
        <taxon>Pseudomonadota</taxon>
        <taxon>Betaproteobacteria</taxon>
        <taxon>Burkholderiales</taxon>
        <taxon>Burkholderiaceae</taxon>
        <taxon>Caballeronia</taxon>
    </lineage>
</organism>
<dbReference type="EMBL" id="JFHE01000008">
    <property type="protein sequence ID" value="KDR35162.1"/>
    <property type="molecule type" value="Genomic_DNA"/>
</dbReference>
<evidence type="ECO:0000313" key="2">
    <source>
        <dbReference type="EMBL" id="GGD72766.1"/>
    </source>
</evidence>
<dbReference type="RefSeq" id="WP_035963089.1">
    <property type="nucleotide sequence ID" value="NZ_BMEG01000004.1"/>
</dbReference>
<protein>
    <submittedName>
        <fullName evidence="3">Uncharacterized protein</fullName>
    </submittedName>
</protein>
<keyword evidence="1" id="KW-1133">Transmembrane helix</keyword>